<evidence type="ECO:0000313" key="1">
    <source>
        <dbReference type="EMBL" id="TFK65693.1"/>
    </source>
</evidence>
<dbReference type="Proteomes" id="UP000308600">
    <property type="component" value="Unassembled WGS sequence"/>
</dbReference>
<gene>
    <name evidence="1" type="ORF">BDN72DRAFT_845225</name>
</gene>
<evidence type="ECO:0000313" key="2">
    <source>
        <dbReference type="Proteomes" id="UP000308600"/>
    </source>
</evidence>
<accession>A0ACD3AIJ0</accession>
<keyword evidence="2" id="KW-1185">Reference proteome</keyword>
<sequence length="548" mass="62611">MATALNMTPIPNYARKSTRSWPYSMNAFALFIIDGTPYHHCTASLPTSSFAFFFEYQSAVLYNWPYSVYDRQKYALWISILQVSQYLRGIGLESPELWSRIAIADPRWVSEFLERSRSNDLRVVMDISWKSSHDVDLLKRVMDNSKRISALDISFQLRYWRDLLPSLKSPAPHLTVLRLEMTGEDHDLRTNPPSIPVDLFSATLSVLNHLHIEHFHVELEHPLFTKTNLTTLSIMFPLNIIGTLDMLQLLERLPALRSLCLSYALGLVSGASSYLVSLPNLTWLDLRHTGLDVNKNFLESIVLQEGVDVSLYSGEIDLGTQNLVDDVIDSVKIAVKKTSLLFRDIKIEWVGCEPLVYITCMKEPRYKSGMLASPFVEIGFGFKAQRKPRDPLEWLLKLPKSLLSPLEVLHFQNVGSIPPEIWDYLSGTLPNLRHLYLGSPDDTVAFVEYLTLRHPDDSSAVHTTAFGHRDNPEMVYPALRRLTLLVFIPPYECLLALRCPLATRKQRGMGLDELCIIDRGQQNPEARLEVEVALGAQVKTIRWREDWE</sequence>
<reference evidence="1 2" key="1">
    <citation type="journal article" date="2019" name="Nat. Ecol. Evol.">
        <title>Megaphylogeny resolves global patterns of mushroom evolution.</title>
        <authorList>
            <person name="Varga T."/>
            <person name="Krizsan K."/>
            <person name="Foldi C."/>
            <person name="Dima B."/>
            <person name="Sanchez-Garcia M."/>
            <person name="Sanchez-Ramirez S."/>
            <person name="Szollosi G.J."/>
            <person name="Szarkandi J.G."/>
            <person name="Papp V."/>
            <person name="Albert L."/>
            <person name="Andreopoulos W."/>
            <person name="Angelini C."/>
            <person name="Antonin V."/>
            <person name="Barry K.W."/>
            <person name="Bougher N.L."/>
            <person name="Buchanan P."/>
            <person name="Buyck B."/>
            <person name="Bense V."/>
            <person name="Catcheside P."/>
            <person name="Chovatia M."/>
            <person name="Cooper J."/>
            <person name="Damon W."/>
            <person name="Desjardin D."/>
            <person name="Finy P."/>
            <person name="Geml J."/>
            <person name="Haridas S."/>
            <person name="Hughes K."/>
            <person name="Justo A."/>
            <person name="Karasinski D."/>
            <person name="Kautmanova I."/>
            <person name="Kiss B."/>
            <person name="Kocsube S."/>
            <person name="Kotiranta H."/>
            <person name="LaButti K.M."/>
            <person name="Lechner B.E."/>
            <person name="Liimatainen K."/>
            <person name="Lipzen A."/>
            <person name="Lukacs Z."/>
            <person name="Mihaltcheva S."/>
            <person name="Morgado L.N."/>
            <person name="Niskanen T."/>
            <person name="Noordeloos M.E."/>
            <person name="Ohm R.A."/>
            <person name="Ortiz-Santana B."/>
            <person name="Ovrebo C."/>
            <person name="Racz N."/>
            <person name="Riley R."/>
            <person name="Savchenko A."/>
            <person name="Shiryaev A."/>
            <person name="Soop K."/>
            <person name="Spirin V."/>
            <person name="Szebenyi C."/>
            <person name="Tomsovsky M."/>
            <person name="Tulloss R.E."/>
            <person name="Uehling J."/>
            <person name="Grigoriev I.V."/>
            <person name="Vagvolgyi C."/>
            <person name="Papp T."/>
            <person name="Martin F.M."/>
            <person name="Miettinen O."/>
            <person name="Hibbett D.S."/>
            <person name="Nagy L.G."/>
        </authorList>
    </citation>
    <scope>NUCLEOTIDE SEQUENCE [LARGE SCALE GENOMIC DNA]</scope>
    <source>
        <strain evidence="1 2">NL-1719</strain>
    </source>
</reference>
<dbReference type="EMBL" id="ML208428">
    <property type="protein sequence ID" value="TFK65693.1"/>
    <property type="molecule type" value="Genomic_DNA"/>
</dbReference>
<name>A0ACD3AIJ0_9AGAR</name>
<organism evidence="1 2">
    <name type="scientific">Pluteus cervinus</name>
    <dbReference type="NCBI Taxonomy" id="181527"/>
    <lineage>
        <taxon>Eukaryota</taxon>
        <taxon>Fungi</taxon>
        <taxon>Dikarya</taxon>
        <taxon>Basidiomycota</taxon>
        <taxon>Agaricomycotina</taxon>
        <taxon>Agaricomycetes</taxon>
        <taxon>Agaricomycetidae</taxon>
        <taxon>Agaricales</taxon>
        <taxon>Pluteineae</taxon>
        <taxon>Pluteaceae</taxon>
        <taxon>Pluteus</taxon>
    </lineage>
</organism>
<proteinExistence type="predicted"/>
<protein>
    <submittedName>
        <fullName evidence="1">Uncharacterized protein</fullName>
    </submittedName>
</protein>